<dbReference type="Pfam" id="PF10145">
    <property type="entry name" value="PhageMin_Tail"/>
    <property type="match status" value="1"/>
</dbReference>
<dbReference type="NCBIfam" id="TIGR01760">
    <property type="entry name" value="tape_meas_TP901"/>
    <property type="match status" value="1"/>
</dbReference>
<dbReference type="PANTHER" id="PTHR37813">
    <property type="entry name" value="FELS-2 PROPHAGE PROTEIN"/>
    <property type="match status" value="1"/>
</dbReference>
<dbReference type="PANTHER" id="PTHR37813:SF1">
    <property type="entry name" value="FELS-2 PROPHAGE PROTEIN"/>
    <property type="match status" value="1"/>
</dbReference>
<evidence type="ECO:0000256" key="1">
    <source>
        <dbReference type="ARBA" id="ARBA00022612"/>
    </source>
</evidence>
<feature type="transmembrane region" description="Helical" evidence="2">
    <location>
        <begin position="516"/>
        <end position="534"/>
    </location>
</feature>
<accession>A0ABW9T6A9</accession>
<dbReference type="Gene3D" id="1.20.120.20">
    <property type="entry name" value="Apolipoprotein"/>
    <property type="match status" value="1"/>
</dbReference>
<dbReference type="RefSeq" id="WP_155619007.1">
    <property type="nucleotide sequence ID" value="NZ_WOAA01000031.1"/>
</dbReference>
<keyword evidence="1" id="KW-1188">Viral release from host cell</keyword>
<name>A0ABW9T6A9_9BACL</name>
<dbReference type="EMBL" id="WOAA01000031">
    <property type="protein sequence ID" value="MUG68639.1"/>
    <property type="molecule type" value="Genomic_DNA"/>
</dbReference>
<keyword evidence="2" id="KW-1133">Transmembrane helix</keyword>
<keyword evidence="2" id="KW-0472">Membrane</keyword>
<protein>
    <submittedName>
        <fullName evidence="4">Phage tail tape measure protein</fullName>
    </submittedName>
</protein>
<dbReference type="Proteomes" id="UP000435177">
    <property type="component" value="Unassembled WGS sequence"/>
</dbReference>
<proteinExistence type="predicted"/>
<evidence type="ECO:0000256" key="2">
    <source>
        <dbReference type="SAM" id="Phobius"/>
    </source>
</evidence>
<gene>
    <name evidence="4" type="ORF">GNP94_21960</name>
</gene>
<reference evidence="4 5" key="1">
    <citation type="submission" date="2019-11" db="EMBL/GenBank/DDBJ databases">
        <title>Draft genome sequences of five Paenibacillus species of dairy origin.</title>
        <authorList>
            <person name="Olajide A.M."/>
            <person name="Chen S."/>
            <person name="Lapointe G."/>
        </authorList>
    </citation>
    <scope>NUCLEOTIDE SEQUENCE [LARGE SCALE GENOMIC DNA]</scope>
    <source>
        <strain evidence="4 5">3CS1</strain>
    </source>
</reference>
<comment type="caution">
    <text evidence="4">The sequence shown here is derived from an EMBL/GenBank/DDBJ whole genome shotgun (WGS) entry which is preliminary data.</text>
</comment>
<keyword evidence="2" id="KW-0812">Transmembrane</keyword>
<evidence type="ECO:0000313" key="4">
    <source>
        <dbReference type="EMBL" id="MUG68639.1"/>
    </source>
</evidence>
<evidence type="ECO:0000313" key="5">
    <source>
        <dbReference type="Proteomes" id="UP000435177"/>
    </source>
</evidence>
<keyword evidence="5" id="KW-1185">Reference proteome</keyword>
<sequence>MAAGGIIGNLMFAIGFKLRTNELDRAEKKIGGLSGGVKKLGFAAVAAGAAVGTAMIGVGKAAWDAGKQAERSFKIIRAGSGATGDVLDGLMDSYRNVGKQVSESLDDVATVIADLNTRTGAVGKPLEDLSVQILQVERLTGTAASNMVTSATRAMGDWGISMDKSGEMMDKLFYVSQSTGIGMDSLANKMVQFGAPLRQMGFDFDQSAAMLGKWEKEGVNAELVMGSMRIALGKMAKNGVKDTKKGFAMIVEQIESAQTVGEATALAMEAFGARAGPDMAAAIREGRFAIDDLIVGMQGSAGIIAQNADETMTLSEKMARMRNRITVALEPLGEKLMSIADKAFPYFEAGLDFIVNTVEKLSGPVSNVFTKISDGVKLVGDWFSKVFSSIQERIDVVQLLRDGFESVSNVVKPMFGWLMDTGLPALKTGLSEVGGWVLDVAAWFKDNWSSIEPVVITLTAAIVTYKATVFATTATKKAFTAATKAMTAASKIQSLWTKRAALAQAGLNRVMSLNPIGLVVTVLVALGTAFVIAYKKSETFRNIVNAAWDGVKRAVSAVLNFFTTTIPNVFNSVVNWAKSAWENVKNTTTSIWNAITDALSAAWDTITGAVSSAASAVWEKVTNAWDNVKSSIGSAMDGVKSLMDNAWDTIVGAVTGVGDSIVSKLSGAWAAVKNSFSEAINWIINKFNSMIEGVNGISIKNPFTGSVIASVNIPLIPTIDGSHRTGLDRVPWDGYIAELHKGEGVLTAAENKEYQESKGATAAAKPAQSQSNMNLNIHVSVDGSSGGRGQDVAEMIAAEVARQVQEIIQSAGRRLNVEGGVS</sequence>
<organism evidence="4 5">
    <name type="scientific">Paenibacillus campinasensis</name>
    <dbReference type="NCBI Taxonomy" id="66347"/>
    <lineage>
        <taxon>Bacteria</taxon>
        <taxon>Bacillati</taxon>
        <taxon>Bacillota</taxon>
        <taxon>Bacilli</taxon>
        <taxon>Bacillales</taxon>
        <taxon>Paenibacillaceae</taxon>
        <taxon>Paenibacillus</taxon>
    </lineage>
</organism>
<dbReference type="InterPro" id="IPR010090">
    <property type="entry name" value="Phage_tape_meas"/>
</dbReference>
<feature type="domain" description="Phage tail tape measure protein" evidence="3">
    <location>
        <begin position="96"/>
        <end position="249"/>
    </location>
</feature>
<evidence type="ECO:0000259" key="3">
    <source>
        <dbReference type="Pfam" id="PF10145"/>
    </source>
</evidence>